<gene>
    <name evidence="1" type="ORF">JK629_01010</name>
</gene>
<evidence type="ECO:0000313" key="1">
    <source>
        <dbReference type="EMBL" id="QQX76886.1"/>
    </source>
</evidence>
<organism evidence="1 2">
    <name type="scientific">Aequorivita iocasae</name>
    <dbReference type="NCBI Taxonomy" id="2803865"/>
    <lineage>
        <taxon>Bacteria</taxon>
        <taxon>Pseudomonadati</taxon>
        <taxon>Bacteroidota</taxon>
        <taxon>Flavobacteriia</taxon>
        <taxon>Flavobacteriales</taxon>
        <taxon>Flavobacteriaceae</taxon>
        <taxon>Aequorivita</taxon>
    </lineage>
</organism>
<sequence>MNNWFKKKSRIEILKEKYRVLMKRSFELAPNDPEKSAKAHQQADKIFQEINYLSLKQADK</sequence>
<dbReference type="Proteomes" id="UP000629420">
    <property type="component" value="Chromosome"/>
</dbReference>
<dbReference type="NCBIfam" id="NF033487">
    <property type="entry name" value="Lacal_2735_fam"/>
    <property type="match status" value="1"/>
</dbReference>
<name>A0ABX7DTG1_9FLAO</name>
<keyword evidence="2" id="KW-1185">Reference proteome</keyword>
<protein>
    <submittedName>
        <fullName evidence="1">Lacal_2735 family protein</fullName>
    </submittedName>
</protein>
<dbReference type="InterPro" id="IPR045493">
    <property type="entry name" value="DUF6435"/>
</dbReference>
<reference evidence="1 2" key="1">
    <citation type="submission" date="2021-01" db="EMBL/GenBank/DDBJ databases">
        <title>Aequorivita sp. strain KX20305, a bacterium isolated from the sediment collected at a cold seep field in South China Sea.</title>
        <authorList>
            <person name="Zhang H."/>
            <person name="Li C."/>
        </authorList>
    </citation>
    <scope>NUCLEOTIDE SEQUENCE [LARGE SCALE GENOMIC DNA]</scope>
    <source>
        <strain evidence="1 2">KX20305</strain>
    </source>
</reference>
<dbReference type="EMBL" id="CP068439">
    <property type="protein sequence ID" value="QQX76886.1"/>
    <property type="molecule type" value="Genomic_DNA"/>
</dbReference>
<dbReference type="RefSeq" id="WP_202336793.1">
    <property type="nucleotide sequence ID" value="NZ_CP068439.1"/>
</dbReference>
<evidence type="ECO:0000313" key="2">
    <source>
        <dbReference type="Proteomes" id="UP000629420"/>
    </source>
</evidence>
<proteinExistence type="predicted"/>
<accession>A0ABX7DTG1</accession>